<reference evidence="2" key="1">
    <citation type="submission" date="2021-01" db="EMBL/GenBank/DDBJ databases">
        <authorList>
            <person name="Corre E."/>
            <person name="Pelletier E."/>
            <person name="Niang G."/>
            <person name="Scheremetjew M."/>
            <person name="Finn R."/>
            <person name="Kale V."/>
            <person name="Holt S."/>
            <person name="Cochrane G."/>
            <person name="Meng A."/>
            <person name="Brown T."/>
            <person name="Cohen L."/>
        </authorList>
    </citation>
    <scope>NUCLEOTIDE SEQUENCE</scope>
    <source>
        <strain evidence="2">RCC3387</strain>
    </source>
</reference>
<organism evidence="2">
    <name type="scientific">Zooxanthella nutricula</name>
    <dbReference type="NCBI Taxonomy" id="1333877"/>
    <lineage>
        <taxon>Eukaryota</taxon>
        <taxon>Sar</taxon>
        <taxon>Alveolata</taxon>
        <taxon>Dinophyceae</taxon>
        <taxon>Peridiniales</taxon>
        <taxon>Peridiniales incertae sedis</taxon>
        <taxon>Zooxanthella</taxon>
    </lineage>
</organism>
<dbReference type="Gene3D" id="3.10.100.10">
    <property type="entry name" value="Mannose-Binding Protein A, subunit A"/>
    <property type="match status" value="1"/>
</dbReference>
<dbReference type="EMBL" id="HBGW01053826">
    <property type="protein sequence ID" value="CAD9589756.1"/>
    <property type="molecule type" value="Transcribed_RNA"/>
</dbReference>
<dbReference type="InterPro" id="IPR016186">
    <property type="entry name" value="C-type_lectin-like/link_sf"/>
</dbReference>
<name>A0A7S2KZ02_9DINO</name>
<gene>
    <name evidence="2" type="ORF">BRAN1462_LOCUS34141</name>
</gene>
<dbReference type="PROSITE" id="PS50041">
    <property type="entry name" value="C_TYPE_LECTIN_2"/>
    <property type="match status" value="1"/>
</dbReference>
<proteinExistence type="predicted"/>
<evidence type="ECO:0000313" key="2">
    <source>
        <dbReference type="EMBL" id="CAD9589756.1"/>
    </source>
</evidence>
<dbReference type="InterPro" id="IPR016187">
    <property type="entry name" value="CTDL_fold"/>
</dbReference>
<dbReference type="SUPFAM" id="SSF56436">
    <property type="entry name" value="C-type lectin-like"/>
    <property type="match status" value="1"/>
</dbReference>
<accession>A0A7S2KZ02</accession>
<dbReference type="InterPro" id="IPR001304">
    <property type="entry name" value="C-type_lectin-like"/>
</dbReference>
<evidence type="ECO:0000259" key="1">
    <source>
        <dbReference type="PROSITE" id="PS50041"/>
    </source>
</evidence>
<feature type="domain" description="C-type lectin" evidence="1">
    <location>
        <begin position="289"/>
        <end position="420"/>
    </location>
</feature>
<protein>
    <recommendedName>
        <fullName evidence="1">C-type lectin domain-containing protein</fullName>
    </recommendedName>
</protein>
<dbReference type="CDD" id="cd00037">
    <property type="entry name" value="CLECT"/>
    <property type="match status" value="1"/>
</dbReference>
<sequence length="1329" mass="143502">MQPDPDALAMESALPRLDPVLLNASDPNCRNSDVGLVDWASAGQFYLRGCMDVNAGGFQRPTVDDGFEYIIPALSLEPSDAGYCDHAIFGPKIRQHCRSACMLCVRPPPAALDVSAAALDLMESVPVRDLEAGPSKVAFYFTVAEMDYSAVVQDSVMLDLVKTEVKASVAAEAGDGITPAHVRVRMHQGTETARSVLLHAEVVTPPNDDAKRIRTRLRSSATLISTLQTKIRDVQARLADDDAVVGVPEPPLVVQNMTMPFISPAPMSTLSTCSAQNWATATTSAQQEYYIEQLSGPRYGFTQCQEKCAERPGGRLISCIESRAKYEMLRDRVLREHGDVWIGLLQPFAHPGQEPTGGWSWTSGCHGFDGFWFAGHGGRASRQPDNAEHDKSGVKVRENCAVLLTGHHHARTEGFDIPCEWEGREGPVTEWLPDRCLCETPVKLAARVPMCSPCRDPIFPPETACKYEAFGCSGVQPGGTCEIRCKPPYHGNDRVMAFCPSNNYNPFRFLQIRRPPECGCPTPPLKQGYKEVDGQFHCEDGYTGTPYVLCPCGEEAQLYGCERLRHCVVPAVDKCRQDASECGPEDARYPGSSCRIRCRNNPSQFTIARCPDGNTDPTKNLEYYPLRCTLDECDDPVDTTGYTKTANGWECAANYHGAVRFECLPNETGWTYPSCSATGKLSGCRAIQPCYGVPLTVDTCMIDDSGCAEVPAGGTCELKCRPPNFEGFSTIAICPSDNIHDDGLVLNSTLPVCTVVKDQCDQKEPGVIPPAFTKTDSGWACSTSYIGFAIKSCFTDTSYQCELMPQLDGCAQIMPCNHYADSCMHDAYDCVNVQPGQSCTIRCKAPFAGDEVTGFCPATNSNPNGLQLERPPNCVITSCSDPLPPADTGYFKDPGTGWRCADGWTDANLGGVTKTCLPASSGSCTATSVLSGCYPEEPCAKLEVDECWLNVTECDGVMPGERCAIRCRNGWQGDPGFAICPVGNTQNSTKLVPSAPECDCEEPFPPPPEYAWSRDDKRWLCAPGYAGTPEKRCLPGPNCATIPTLVGCFAPVPCEVAPWEDKGSAQGHVEGTLRFGAAKVGDAITEGEVLAYKVFFADAECQTLGEELATVPKVNVNSGCCQDDTYSVELNSDVPEGAFRLVVVAETALGLAPDAGIIQLAAILGQFQDRIEFGFALEGLSFADLEARPALQHRVEVAIKMAIASEASRSGDHIRPAHIELNLTAGSVKVDVTINPPYGVDANQVSRRLSANPSALGVAIRKGVRAVDGLDSLATGLIVVGRLESPRVVLQYRVAQESAARGRRPRWLTLVPWQAIAALLPFAAAAFAP</sequence>